<evidence type="ECO:0000313" key="2">
    <source>
        <dbReference type="EMBL" id="MDQ0479392.1"/>
    </source>
</evidence>
<dbReference type="SUPFAM" id="SSF53098">
    <property type="entry name" value="Ribonuclease H-like"/>
    <property type="match status" value="1"/>
</dbReference>
<evidence type="ECO:0000313" key="3">
    <source>
        <dbReference type="Proteomes" id="UP001224418"/>
    </source>
</evidence>
<dbReference type="PANTHER" id="PTHR38462:SF1">
    <property type="entry name" value="YPRB RIBONUCLEASE H-LIKE DOMAIN-CONTAINING PROTEIN"/>
    <property type="match status" value="1"/>
</dbReference>
<name>A0ABU0JQL9_HATLI</name>
<dbReference type="InterPro" id="IPR038720">
    <property type="entry name" value="YprB_RNase_H-like_dom"/>
</dbReference>
<protein>
    <submittedName>
        <fullName evidence="2">Uncharacterized protein YprB with RNaseH-like and TPR domain</fullName>
    </submittedName>
</protein>
<dbReference type="InterPro" id="IPR036397">
    <property type="entry name" value="RNaseH_sf"/>
</dbReference>
<dbReference type="Proteomes" id="UP001224418">
    <property type="component" value="Unassembled WGS sequence"/>
</dbReference>
<dbReference type="Gene3D" id="3.30.420.10">
    <property type="entry name" value="Ribonuclease H-like superfamily/Ribonuclease H"/>
    <property type="match status" value="1"/>
</dbReference>
<feature type="domain" description="YprB ribonuclease H-like" evidence="1">
    <location>
        <begin position="26"/>
        <end position="194"/>
    </location>
</feature>
<dbReference type="EMBL" id="JAUSWN010000007">
    <property type="protein sequence ID" value="MDQ0479392.1"/>
    <property type="molecule type" value="Genomic_DNA"/>
</dbReference>
<accession>A0ABU0JQL9</accession>
<dbReference type="PANTHER" id="PTHR38462">
    <property type="entry name" value="EXONUCLEASE-LIKE PROTEIN"/>
    <property type="match status" value="1"/>
</dbReference>
<proteinExistence type="predicted"/>
<reference evidence="2 3" key="1">
    <citation type="submission" date="2023-07" db="EMBL/GenBank/DDBJ databases">
        <title>Genomic Encyclopedia of Type Strains, Phase IV (KMG-IV): sequencing the most valuable type-strain genomes for metagenomic binning, comparative biology and taxonomic classification.</title>
        <authorList>
            <person name="Goeker M."/>
        </authorList>
    </citation>
    <scope>NUCLEOTIDE SEQUENCE [LARGE SCALE GENOMIC DNA]</scope>
    <source>
        <strain evidence="2 3">DSM 1400</strain>
    </source>
</reference>
<dbReference type="Pfam" id="PF13482">
    <property type="entry name" value="RNase_H_2"/>
    <property type="match status" value="1"/>
</dbReference>
<dbReference type="RefSeq" id="WP_307355456.1">
    <property type="nucleotide sequence ID" value="NZ_BAAACJ010000032.1"/>
</dbReference>
<organism evidence="2 3">
    <name type="scientific">Hathewaya limosa</name>
    <name type="common">Clostridium limosum</name>
    <dbReference type="NCBI Taxonomy" id="1536"/>
    <lineage>
        <taxon>Bacteria</taxon>
        <taxon>Bacillati</taxon>
        <taxon>Bacillota</taxon>
        <taxon>Clostridia</taxon>
        <taxon>Eubacteriales</taxon>
        <taxon>Clostridiaceae</taxon>
        <taxon>Hathewaya</taxon>
    </lineage>
</organism>
<comment type="caution">
    <text evidence="2">The sequence shown here is derived from an EMBL/GenBank/DDBJ whole genome shotgun (WGS) entry which is preliminary data.</text>
</comment>
<sequence length="265" mass="31549">MYIREYNDELVVPSEVYERYDLSKIAFFDIETTGFNKVNDVIMLVSLGYYTEEKKFYTKQYYAEYIEDEECIMEEFKKDIDGFDYWCSYNGIAFDEPYVKKKMEMHKIEFKAPSNHIDLYRLIKPYYTQFGLHRCNLKTIEKYLGIKRRDQIDGGLSAQLYKQYLYTNNDDIRDTIMLHNYEDVLNLPILFNLIYKIDTDPSIIKEPGITENQLRYIKSLIHKNDIKLKTDLKNISKKAASRAIDTILKGNVDAENIDFIIKDTY</sequence>
<keyword evidence="3" id="KW-1185">Reference proteome</keyword>
<dbReference type="InterPro" id="IPR012337">
    <property type="entry name" value="RNaseH-like_sf"/>
</dbReference>
<evidence type="ECO:0000259" key="1">
    <source>
        <dbReference type="Pfam" id="PF13482"/>
    </source>
</evidence>
<gene>
    <name evidence="2" type="ORF">QOZ93_001133</name>
</gene>